<evidence type="ECO:0000313" key="10">
    <source>
        <dbReference type="EMBL" id="GHF10329.1"/>
    </source>
</evidence>
<name>A0A919E3D8_9PROT</name>
<keyword evidence="3" id="KW-0645">Protease</keyword>
<evidence type="ECO:0000313" key="11">
    <source>
        <dbReference type="Proteomes" id="UP000630923"/>
    </source>
</evidence>
<keyword evidence="6" id="KW-0862">Zinc</keyword>
<dbReference type="AlphaFoldDB" id="A0A919E3D8"/>
<gene>
    <name evidence="10" type="ORF">GCM10017044_00010</name>
</gene>
<dbReference type="InterPro" id="IPR045834">
    <property type="entry name" value="Csd3_N2"/>
</dbReference>
<evidence type="ECO:0000256" key="2">
    <source>
        <dbReference type="ARBA" id="ARBA00004196"/>
    </source>
</evidence>
<reference evidence="10" key="2">
    <citation type="submission" date="2020-09" db="EMBL/GenBank/DDBJ databases">
        <authorList>
            <person name="Sun Q."/>
            <person name="Kim S."/>
        </authorList>
    </citation>
    <scope>NUCLEOTIDE SEQUENCE</scope>
    <source>
        <strain evidence="10">KCTC 42590</strain>
    </source>
</reference>
<accession>A0A919E3D8</accession>
<dbReference type="RefSeq" id="WP_191249515.1">
    <property type="nucleotide sequence ID" value="NZ_BNCI01000001.1"/>
</dbReference>
<proteinExistence type="predicted"/>
<protein>
    <submittedName>
        <fullName evidence="10">Peptidase M23</fullName>
    </submittedName>
</protein>
<keyword evidence="4" id="KW-0479">Metal-binding</keyword>
<comment type="caution">
    <text evidence="10">The sequence shown here is derived from an EMBL/GenBank/DDBJ whole genome shotgun (WGS) entry which is preliminary data.</text>
</comment>
<dbReference type="Gene3D" id="3.10.450.350">
    <property type="match status" value="2"/>
</dbReference>
<evidence type="ECO:0000256" key="6">
    <source>
        <dbReference type="ARBA" id="ARBA00022833"/>
    </source>
</evidence>
<evidence type="ECO:0000256" key="3">
    <source>
        <dbReference type="ARBA" id="ARBA00022670"/>
    </source>
</evidence>
<dbReference type="PANTHER" id="PTHR21666">
    <property type="entry name" value="PEPTIDASE-RELATED"/>
    <property type="match status" value="1"/>
</dbReference>
<reference evidence="10" key="1">
    <citation type="journal article" date="2014" name="Int. J. Syst. Evol. Microbiol.">
        <title>Complete genome sequence of Corynebacterium casei LMG S-19264T (=DSM 44701T), isolated from a smear-ripened cheese.</title>
        <authorList>
            <consortium name="US DOE Joint Genome Institute (JGI-PGF)"/>
            <person name="Walter F."/>
            <person name="Albersmeier A."/>
            <person name="Kalinowski J."/>
            <person name="Ruckert C."/>
        </authorList>
    </citation>
    <scope>NUCLEOTIDE SEQUENCE</scope>
    <source>
        <strain evidence="10">KCTC 42590</strain>
    </source>
</reference>
<dbReference type="Pfam" id="PF01551">
    <property type="entry name" value="Peptidase_M23"/>
    <property type="match status" value="1"/>
</dbReference>
<evidence type="ECO:0000256" key="1">
    <source>
        <dbReference type="ARBA" id="ARBA00001947"/>
    </source>
</evidence>
<dbReference type="PANTHER" id="PTHR21666:SF288">
    <property type="entry name" value="CELL DIVISION PROTEIN YTFB"/>
    <property type="match status" value="1"/>
</dbReference>
<evidence type="ECO:0000256" key="4">
    <source>
        <dbReference type="ARBA" id="ARBA00022723"/>
    </source>
</evidence>
<dbReference type="GO" id="GO:0046872">
    <property type="term" value="F:metal ion binding"/>
    <property type="evidence" value="ECO:0007669"/>
    <property type="project" value="UniProtKB-KW"/>
</dbReference>
<evidence type="ECO:0000259" key="9">
    <source>
        <dbReference type="Pfam" id="PF19425"/>
    </source>
</evidence>
<organism evidence="10 11">
    <name type="scientific">Kordiimonas sediminis</name>
    <dbReference type="NCBI Taxonomy" id="1735581"/>
    <lineage>
        <taxon>Bacteria</taxon>
        <taxon>Pseudomonadati</taxon>
        <taxon>Pseudomonadota</taxon>
        <taxon>Alphaproteobacteria</taxon>
        <taxon>Kordiimonadales</taxon>
        <taxon>Kordiimonadaceae</taxon>
        <taxon>Kordiimonas</taxon>
    </lineage>
</organism>
<dbReference type="Gene3D" id="2.70.70.10">
    <property type="entry name" value="Glucose Permease (Domain IIA)"/>
    <property type="match status" value="1"/>
</dbReference>
<evidence type="ECO:0000256" key="7">
    <source>
        <dbReference type="ARBA" id="ARBA00023049"/>
    </source>
</evidence>
<dbReference type="InterPro" id="IPR011055">
    <property type="entry name" value="Dup_hybrid_motif"/>
</dbReference>
<evidence type="ECO:0000256" key="5">
    <source>
        <dbReference type="ARBA" id="ARBA00022801"/>
    </source>
</evidence>
<dbReference type="EMBL" id="BNCI01000001">
    <property type="protein sequence ID" value="GHF10329.1"/>
    <property type="molecule type" value="Genomic_DNA"/>
</dbReference>
<sequence>MRIDPSKDAIQAHEKSSHSSLLSLMQPKKLLKTVIKASESPAGFGILALVGITAVFLYQTGAFEAASESLQSETPAAPIMAETAQASEIDKTKPEEPSLLSLSLRSGETLIEALLRQDVNSQSAHRAVAELSSVADMRRIRPGQEIRIKLLQEANTDGKTIEELRLRTAFDKEATVKRTGEAYQPSEEDIKTIQLTNLVEGTIEDSLYISAQKEGLPAPVIVNAIRLLSFDVDFEREIRTGDTYSVYYTRRYAPEFDDIEEGKILRINLGMQKRELEGTLYSDSEGSDYFDAEGNSTRRALMKTPVDKAVMTSSYGKRKHPVLGYTRMHKGVDFRAYTGTPIMAAGDGVIERANRYGSYGNYIRIRHNGNYQTAYAHLSKFGKGSKKGRRVKQGQIIGYSGATGRVTGAHLHYEVYYNGKSVNPMSLKLPSGRKLQGDDLNIFQAQRDTLIAQIGQTREAYSILASLEPAGRSTSRTAIGDN</sequence>
<dbReference type="SUPFAM" id="SSF51261">
    <property type="entry name" value="Duplicated hybrid motif"/>
    <property type="match status" value="1"/>
</dbReference>
<keyword evidence="5" id="KW-0378">Hydrolase</keyword>
<feature type="domain" description="Csd3-like second N-terminal" evidence="9">
    <location>
        <begin position="197"/>
        <end position="314"/>
    </location>
</feature>
<dbReference type="InterPro" id="IPR050570">
    <property type="entry name" value="Cell_wall_metabolism_enzyme"/>
</dbReference>
<dbReference type="Pfam" id="PF19425">
    <property type="entry name" value="Csd3_N2"/>
    <property type="match status" value="1"/>
</dbReference>
<comment type="cofactor">
    <cofactor evidence="1">
        <name>Zn(2+)</name>
        <dbReference type="ChEBI" id="CHEBI:29105"/>
    </cofactor>
</comment>
<dbReference type="InterPro" id="IPR016047">
    <property type="entry name" value="M23ase_b-sheet_dom"/>
</dbReference>
<keyword evidence="11" id="KW-1185">Reference proteome</keyword>
<dbReference type="Proteomes" id="UP000630923">
    <property type="component" value="Unassembled WGS sequence"/>
</dbReference>
<dbReference type="CDD" id="cd12797">
    <property type="entry name" value="M23_peptidase"/>
    <property type="match status" value="1"/>
</dbReference>
<keyword evidence="7" id="KW-0482">Metalloprotease</keyword>
<dbReference type="GO" id="GO:0006508">
    <property type="term" value="P:proteolysis"/>
    <property type="evidence" value="ECO:0007669"/>
    <property type="project" value="UniProtKB-KW"/>
</dbReference>
<feature type="domain" description="M23ase beta-sheet core" evidence="8">
    <location>
        <begin position="327"/>
        <end position="424"/>
    </location>
</feature>
<comment type="subcellular location">
    <subcellularLocation>
        <location evidence="2">Cell envelope</location>
    </subcellularLocation>
</comment>
<evidence type="ECO:0000259" key="8">
    <source>
        <dbReference type="Pfam" id="PF01551"/>
    </source>
</evidence>
<dbReference type="GO" id="GO:0030313">
    <property type="term" value="C:cell envelope"/>
    <property type="evidence" value="ECO:0007669"/>
    <property type="project" value="UniProtKB-SubCell"/>
</dbReference>
<dbReference type="GO" id="GO:0004222">
    <property type="term" value="F:metalloendopeptidase activity"/>
    <property type="evidence" value="ECO:0007669"/>
    <property type="project" value="TreeGrafter"/>
</dbReference>